<proteinExistence type="predicted"/>
<keyword evidence="2" id="KW-1185">Reference proteome</keyword>
<gene>
    <name evidence="1" type="ORF">BJ085DRAFT_29450</name>
</gene>
<dbReference type="EMBL" id="ML002256">
    <property type="protein sequence ID" value="RKP39632.1"/>
    <property type="molecule type" value="Genomic_DNA"/>
</dbReference>
<accession>A0A4Q0A2P1</accession>
<sequence length="404" mass="46379">MTSRSLRKTVQATGKIRTTELGETIVHFIQEYDNMLNDDGGNVDSLSRKALELVHYWMALLKHETLFHLRAALISSGKMAQGTNRQILDRPVFRPDPRGMVLVETLDNEQLYTIFPILQLAHELEVPEFHQLVKGMLGFNANLPVSDAFERVFATGSHGLLFPFPAASFKIQDDLYFRVIWYLYQQVTNVQFPKFDANSNSRRANVPISFDKIKYLFTTVLDPGNKDYQSHITRNNYAIFGIILAARKYAKYAPSHPDLVPIIHAEAAFFNRMVNWVNFNDFSDEITDPPQIIMANRQVALACLDEYYLHEAREYLIANWSYLDNIVEGEVTDLSWDFAPFEVDDTTVLDNTECPRLLFETEIVNIWEDDGFGINVIESAIPKEMKNRLKFKDPDALPDALPDL</sequence>
<evidence type="ECO:0000313" key="2">
    <source>
        <dbReference type="Proteomes" id="UP000268162"/>
    </source>
</evidence>
<dbReference type="AlphaFoldDB" id="A0A4Q0A2P1"/>
<organism evidence="1 2">
    <name type="scientific">Dimargaris cristalligena</name>
    <dbReference type="NCBI Taxonomy" id="215637"/>
    <lineage>
        <taxon>Eukaryota</taxon>
        <taxon>Fungi</taxon>
        <taxon>Fungi incertae sedis</taxon>
        <taxon>Zoopagomycota</taxon>
        <taxon>Kickxellomycotina</taxon>
        <taxon>Dimargaritomycetes</taxon>
        <taxon>Dimargaritales</taxon>
        <taxon>Dimargaritaceae</taxon>
        <taxon>Dimargaris</taxon>
    </lineage>
</organism>
<reference evidence="2" key="1">
    <citation type="journal article" date="2018" name="Nat. Microbiol.">
        <title>Leveraging single-cell genomics to expand the fungal tree of life.</title>
        <authorList>
            <person name="Ahrendt S.R."/>
            <person name="Quandt C.A."/>
            <person name="Ciobanu D."/>
            <person name="Clum A."/>
            <person name="Salamov A."/>
            <person name="Andreopoulos B."/>
            <person name="Cheng J.F."/>
            <person name="Woyke T."/>
            <person name="Pelin A."/>
            <person name="Henrissat B."/>
            <person name="Reynolds N.K."/>
            <person name="Benny G.L."/>
            <person name="Smith M.E."/>
            <person name="James T.Y."/>
            <person name="Grigoriev I.V."/>
        </authorList>
    </citation>
    <scope>NUCLEOTIDE SEQUENCE [LARGE SCALE GENOMIC DNA]</scope>
    <source>
        <strain evidence="2">RSA 468</strain>
    </source>
</reference>
<protein>
    <submittedName>
        <fullName evidence="1">Uncharacterized protein</fullName>
    </submittedName>
</protein>
<dbReference type="Proteomes" id="UP000268162">
    <property type="component" value="Unassembled WGS sequence"/>
</dbReference>
<evidence type="ECO:0000313" key="1">
    <source>
        <dbReference type="EMBL" id="RKP39632.1"/>
    </source>
</evidence>
<name>A0A4Q0A2P1_9FUNG</name>